<evidence type="ECO:0000256" key="9">
    <source>
        <dbReference type="SAM" id="MobiDB-lite"/>
    </source>
</evidence>
<dbReference type="InterPro" id="IPR029056">
    <property type="entry name" value="Ribokinase-like"/>
</dbReference>
<dbReference type="EMBL" id="JAYWIO010000003">
    <property type="protein sequence ID" value="KAK7274985.1"/>
    <property type="molecule type" value="Genomic_DNA"/>
</dbReference>
<dbReference type="FunFam" id="3.40.1190.20:FF:000021">
    <property type="entry name" value="Fructokinase-like 2, chloroplastic"/>
    <property type="match status" value="1"/>
</dbReference>
<feature type="domain" description="Carbohydrate kinase PfkB" evidence="10">
    <location>
        <begin position="306"/>
        <end position="582"/>
    </location>
</feature>
<evidence type="ECO:0000256" key="5">
    <source>
        <dbReference type="ARBA" id="ARBA00022679"/>
    </source>
</evidence>
<name>A0AAN9FFS9_CROPI</name>
<evidence type="ECO:0000313" key="11">
    <source>
        <dbReference type="EMBL" id="KAK7274985.1"/>
    </source>
</evidence>
<evidence type="ECO:0000256" key="6">
    <source>
        <dbReference type="ARBA" id="ARBA00022777"/>
    </source>
</evidence>
<keyword evidence="3" id="KW-0150">Chloroplast</keyword>
<evidence type="ECO:0000256" key="4">
    <source>
        <dbReference type="ARBA" id="ARBA00022640"/>
    </source>
</evidence>
<evidence type="ECO:0000313" key="12">
    <source>
        <dbReference type="Proteomes" id="UP001372338"/>
    </source>
</evidence>
<keyword evidence="12" id="KW-1185">Reference proteome</keyword>
<proteinExistence type="inferred from homology"/>
<comment type="subcellular location">
    <subcellularLocation>
        <location evidence="1">Plastid</location>
        <location evidence="1">Chloroplast</location>
    </subcellularLocation>
</comment>
<organism evidence="11 12">
    <name type="scientific">Crotalaria pallida</name>
    <name type="common">Smooth rattlebox</name>
    <name type="synonym">Crotalaria striata</name>
    <dbReference type="NCBI Taxonomy" id="3830"/>
    <lineage>
        <taxon>Eukaryota</taxon>
        <taxon>Viridiplantae</taxon>
        <taxon>Streptophyta</taxon>
        <taxon>Embryophyta</taxon>
        <taxon>Tracheophyta</taxon>
        <taxon>Spermatophyta</taxon>
        <taxon>Magnoliopsida</taxon>
        <taxon>eudicotyledons</taxon>
        <taxon>Gunneridae</taxon>
        <taxon>Pentapetalae</taxon>
        <taxon>rosids</taxon>
        <taxon>fabids</taxon>
        <taxon>Fabales</taxon>
        <taxon>Fabaceae</taxon>
        <taxon>Papilionoideae</taxon>
        <taxon>50 kb inversion clade</taxon>
        <taxon>genistoids sensu lato</taxon>
        <taxon>core genistoids</taxon>
        <taxon>Crotalarieae</taxon>
        <taxon>Crotalaria</taxon>
    </lineage>
</organism>
<evidence type="ECO:0000256" key="3">
    <source>
        <dbReference type="ARBA" id="ARBA00022528"/>
    </source>
</evidence>
<feature type="compositionally biased region" description="Basic and acidic residues" evidence="9">
    <location>
        <begin position="622"/>
        <end position="637"/>
    </location>
</feature>
<comment type="similarity">
    <text evidence="2">Belongs to the carbohydrate kinase PfkB family.</text>
</comment>
<dbReference type="Proteomes" id="UP001372338">
    <property type="component" value="Unassembled WGS sequence"/>
</dbReference>
<feature type="compositionally biased region" description="Basic and acidic residues" evidence="9">
    <location>
        <begin position="57"/>
        <end position="70"/>
    </location>
</feature>
<dbReference type="PANTHER" id="PTHR43085:SF2">
    <property type="entry name" value="FRUCTOKINASE-LIKE 2, CHLOROPLASTIC"/>
    <property type="match status" value="1"/>
</dbReference>
<keyword evidence="6" id="KW-0418">Kinase</keyword>
<gene>
    <name evidence="11" type="ORF">RIF29_16090</name>
</gene>
<reference evidence="11 12" key="1">
    <citation type="submission" date="2024-01" db="EMBL/GenBank/DDBJ databases">
        <title>The genomes of 5 underutilized Papilionoideae crops provide insights into root nodulation and disease resistanc.</title>
        <authorList>
            <person name="Yuan L."/>
        </authorList>
    </citation>
    <scope>NUCLEOTIDE SEQUENCE [LARGE SCALE GENOMIC DNA]</scope>
    <source>
        <strain evidence="11">ZHUSHIDOU_FW_LH</strain>
        <tissue evidence="11">Leaf</tissue>
    </source>
</reference>
<feature type="region of interest" description="Disordered" evidence="9">
    <location>
        <begin position="613"/>
        <end position="658"/>
    </location>
</feature>
<dbReference type="InterPro" id="IPR050306">
    <property type="entry name" value="PfkB_Carbo_kinase"/>
</dbReference>
<dbReference type="SUPFAM" id="SSF53613">
    <property type="entry name" value="Ribokinase-like"/>
    <property type="match status" value="1"/>
</dbReference>
<sequence length="658" mass="74339">MACLSFSQFLSLPRCQLTWSCCYASFNVVQLRELKSRCNSGHVAMARKKASLDSGIEESKENGLVVEKKTTKSSKTKRVAARTKKKSTDETSEENNDLLVNRDAASTAESSPTSTSDDSKKKTRRARIKDASSSADLEEEKELKEEKKVRRGRKPKVENVIIEDKGSETEIGNQEEKKVRRRGRPRVDNVASEDKGIEAEINDQEEKKVRRRRKSKEDNVIIEDNKGGEAEISDLDEPSFTENVEDEEGDDSLEFIKDDGEDISYTYGWPPLVCCFGSAQYAFVPSGRPANRLIDYEIHERMKDALWSPEHFYRSPGGSAGSVAIALASLGGKVAFMGKLGDDDYGKVMLYYMNVNKVQTRSVRIDNKRVTAVSLMKVGKRSRLKMSCVKPCAEDCLTKNEINIDVLKEAKMFYFSTHSLLDRNMRSTTLQAIRIAKKFGGVVFFDVNLPMPLWHSSEETKMFIQQVWNLADIIEVTKPELEFLCGITPSEEFDTKNNDRSKFVHYEPEVISPLWHENLKVLFVTNGTSKIHYYTKELDGAVSGMEDAPITPFTSDMYASGDGIVAALMRMLTVQSDLITDKGYLEHTIKYAINCGVIDQWIHARRHGFPPREDMDEVIPDADGRRSITEREYREVAPDPNGISSVTERVYHPLEPVS</sequence>
<keyword evidence="4" id="KW-0934">Plastid</keyword>
<evidence type="ECO:0000256" key="7">
    <source>
        <dbReference type="ARBA" id="ARBA00022946"/>
    </source>
</evidence>
<dbReference type="GO" id="GO:0009662">
    <property type="term" value="P:etioplast organization"/>
    <property type="evidence" value="ECO:0007669"/>
    <property type="project" value="TreeGrafter"/>
</dbReference>
<dbReference type="PANTHER" id="PTHR43085">
    <property type="entry name" value="HEXOKINASE FAMILY MEMBER"/>
    <property type="match status" value="1"/>
</dbReference>
<feature type="region of interest" description="Disordered" evidence="9">
    <location>
        <begin position="49"/>
        <end position="156"/>
    </location>
</feature>
<comment type="function">
    <text evidence="8">Required for proper chloroplast development, most likely through regulating plastid-encoded polymerase (PEP) dependent chloroplast transcription. Acts as a component of the transcriptionally active plastid chromosome that is required for plastid gene expression.</text>
</comment>
<dbReference type="InterPro" id="IPR011611">
    <property type="entry name" value="PfkB_dom"/>
</dbReference>
<accession>A0AAN9FFS9</accession>
<dbReference type="GO" id="GO:0042793">
    <property type="term" value="P:plastid transcription"/>
    <property type="evidence" value="ECO:0007669"/>
    <property type="project" value="UniProtKB-ARBA"/>
</dbReference>
<dbReference type="AlphaFoldDB" id="A0AAN9FFS9"/>
<evidence type="ECO:0000256" key="2">
    <source>
        <dbReference type="ARBA" id="ARBA00010688"/>
    </source>
</evidence>
<evidence type="ECO:0000259" key="10">
    <source>
        <dbReference type="Pfam" id="PF00294"/>
    </source>
</evidence>
<feature type="compositionally biased region" description="Low complexity" evidence="9">
    <location>
        <begin position="103"/>
        <end position="116"/>
    </location>
</feature>
<dbReference type="GO" id="GO:0016301">
    <property type="term" value="F:kinase activity"/>
    <property type="evidence" value="ECO:0007669"/>
    <property type="project" value="UniProtKB-KW"/>
</dbReference>
<dbReference type="GO" id="GO:0009658">
    <property type="term" value="P:chloroplast organization"/>
    <property type="evidence" value="ECO:0007669"/>
    <property type="project" value="UniProtKB-ARBA"/>
</dbReference>
<dbReference type="Gene3D" id="3.40.1190.20">
    <property type="match status" value="1"/>
</dbReference>
<keyword evidence="7" id="KW-0809">Transit peptide</keyword>
<dbReference type="GO" id="GO:0042644">
    <property type="term" value="C:chloroplast nucleoid"/>
    <property type="evidence" value="ECO:0007669"/>
    <property type="project" value="TreeGrafter"/>
</dbReference>
<comment type="caution">
    <text evidence="11">The sequence shown here is derived from an EMBL/GenBank/DDBJ whole genome shotgun (WGS) entry which is preliminary data.</text>
</comment>
<evidence type="ECO:0000256" key="1">
    <source>
        <dbReference type="ARBA" id="ARBA00004229"/>
    </source>
</evidence>
<protein>
    <recommendedName>
        <fullName evidence="10">Carbohydrate kinase PfkB domain-containing protein</fullName>
    </recommendedName>
</protein>
<feature type="region of interest" description="Disordered" evidence="9">
    <location>
        <begin position="170"/>
        <end position="192"/>
    </location>
</feature>
<keyword evidence="5" id="KW-0808">Transferase</keyword>
<dbReference type="CDD" id="cd01167">
    <property type="entry name" value="bac_FRK"/>
    <property type="match status" value="1"/>
</dbReference>
<dbReference type="Pfam" id="PF00294">
    <property type="entry name" value="PfkB"/>
    <property type="match status" value="1"/>
</dbReference>
<feature type="compositionally biased region" description="Basic residues" evidence="9">
    <location>
        <begin position="71"/>
        <end position="85"/>
    </location>
</feature>
<evidence type="ECO:0000256" key="8">
    <source>
        <dbReference type="ARBA" id="ARBA00058434"/>
    </source>
</evidence>